<evidence type="ECO:0000256" key="1">
    <source>
        <dbReference type="ARBA" id="ARBA00003041"/>
    </source>
</evidence>
<reference evidence="9 10" key="1">
    <citation type="submission" date="2016-09" db="EMBL/GenBank/DDBJ databases">
        <title>Chromobacterium muskegensis sp. nov., an insecticidal bacterium isolated from Sphagnum bogs.</title>
        <authorList>
            <person name="Sparks M.E."/>
            <person name="Blackburn M.B."/>
            <person name="Gundersen-Rindal D.E."/>
            <person name="Mitchell A."/>
            <person name="Farrar R."/>
            <person name="Kuhar D."/>
        </authorList>
    </citation>
    <scope>NUCLEOTIDE SEQUENCE [LARGE SCALE GENOMIC DNA]</scope>
    <source>
        <strain evidence="9 10">37-2</strain>
    </source>
</reference>
<comment type="function">
    <text evidence="1">Needed for flagellar regrowth and assembly.</text>
</comment>
<keyword evidence="7" id="KW-1006">Bacterial flagellum protein export</keyword>
<dbReference type="RefSeq" id="WP_071116524.1">
    <property type="nucleotide sequence ID" value="NZ_MKCS01000002.1"/>
</dbReference>
<evidence type="ECO:0000256" key="6">
    <source>
        <dbReference type="ARBA" id="ARBA00022927"/>
    </source>
</evidence>
<keyword evidence="6" id="KW-0653">Protein transport</keyword>
<dbReference type="AlphaFoldDB" id="A0A1S1WVL1"/>
<name>A0A1S1WVL1_9NEIS</name>
<protein>
    <recommendedName>
        <fullName evidence="3">Flagellar assembly protein FliH</fullName>
    </recommendedName>
</protein>
<evidence type="ECO:0000259" key="8">
    <source>
        <dbReference type="Pfam" id="PF02108"/>
    </source>
</evidence>
<keyword evidence="4" id="KW-0813">Transport</keyword>
<evidence type="ECO:0000256" key="4">
    <source>
        <dbReference type="ARBA" id="ARBA00022448"/>
    </source>
</evidence>
<dbReference type="GO" id="GO:0005829">
    <property type="term" value="C:cytosol"/>
    <property type="evidence" value="ECO:0007669"/>
    <property type="project" value="TreeGrafter"/>
</dbReference>
<evidence type="ECO:0000256" key="7">
    <source>
        <dbReference type="ARBA" id="ARBA00023225"/>
    </source>
</evidence>
<dbReference type="Proteomes" id="UP000180088">
    <property type="component" value="Unassembled WGS sequence"/>
</dbReference>
<dbReference type="OrthoDB" id="5296952at2"/>
<evidence type="ECO:0000256" key="5">
    <source>
        <dbReference type="ARBA" id="ARBA00022795"/>
    </source>
</evidence>
<comment type="caution">
    <text evidence="9">The sequence shown here is derived from an EMBL/GenBank/DDBJ whole genome shotgun (WGS) entry which is preliminary data.</text>
</comment>
<accession>A0A1S1WVL1</accession>
<sequence length="283" mass="30783">MKASSSNNPIIPGEELESWTSWSPESLDGFTQVLSPAQLVSMSQLRRPGVSLAEKVAQAEAEAAQPLAEVVSADAPAEEEDIPGLGYPTAAELEAIHQEAWQTGHDAGLEAGRAEGFEQGLQAGREQGMAEVRAEQLPRLEEAWRALDHMGGEFAGELKRVERELAGDVLQLAWQLAQKLLQQRLQRDDQALLPLLQSVLAELPSTLGNARLRVNPADLAAAREFLQQETPETAWQWMEDPNMARGGCIIDTASVRLDMTLPTRLAALSRALGLEAGDERQPD</sequence>
<organism evidence="9 10">
    <name type="scientific">Chromobacterium sphagni</name>
    <dbReference type="NCBI Taxonomy" id="1903179"/>
    <lineage>
        <taxon>Bacteria</taxon>
        <taxon>Pseudomonadati</taxon>
        <taxon>Pseudomonadota</taxon>
        <taxon>Betaproteobacteria</taxon>
        <taxon>Neisseriales</taxon>
        <taxon>Chromobacteriaceae</taxon>
        <taxon>Chromobacterium</taxon>
    </lineage>
</organism>
<dbReference type="InterPro" id="IPR051472">
    <property type="entry name" value="T3SS_Stator/FliH"/>
</dbReference>
<evidence type="ECO:0000313" key="10">
    <source>
        <dbReference type="Proteomes" id="UP000180088"/>
    </source>
</evidence>
<evidence type="ECO:0000313" key="9">
    <source>
        <dbReference type="EMBL" id="OHX11324.1"/>
    </source>
</evidence>
<dbReference type="GO" id="GO:0044781">
    <property type="term" value="P:bacterial-type flagellum organization"/>
    <property type="evidence" value="ECO:0007669"/>
    <property type="project" value="UniProtKB-KW"/>
</dbReference>
<dbReference type="STRING" id="1903179.BI347_16715"/>
<dbReference type="EMBL" id="MKCS01000002">
    <property type="protein sequence ID" value="OHX11324.1"/>
    <property type="molecule type" value="Genomic_DNA"/>
</dbReference>
<evidence type="ECO:0000256" key="3">
    <source>
        <dbReference type="ARBA" id="ARBA00016507"/>
    </source>
</evidence>
<gene>
    <name evidence="9" type="ORF">BI347_16715</name>
</gene>
<dbReference type="Pfam" id="PF02108">
    <property type="entry name" value="FliH"/>
    <property type="match status" value="1"/>
</dbReference>
<comment type="similarity">
    <text evidence="2">Belongs to the FliH family.</text>
</comment>
<dbReference type="PANTHER" id="PTHR34982:SF1">
    <property type="entry name" value="FLAGELLAR ASSEMBLY PROTEIN FLIH"/>
    <property type="match status" value="1"/>
</dbReference>
<dbReference type="InterPro" id="IPR018035">
    <property type="entry name" value="Flagellar_FliH/T3SS_HrpE"/>
</dbReference>
<dbReference type="PANTHER" id="PTHR34982">
    <property type="entry name" value="YOP PROTEINS TRANSLOCATION PROTEIN L"/>
    <property type="match status" value="1"/>
</dbReference>
<keyword evidence="5" id="KW-1005">Bacterial flagellum biogenesis</keyword>
<evidence type="ECO:0000256" key="2">
    <source>
        <dbReference type="ARBA" id="ARBA00006602"/>
    </source>
</evidence>
<feature type="domain" description="Flagellar assembly protein FliH/Type III secretion system HrpE" evidence="8">
    <location>
        <begin position="145"/>
        <end position="266"/>
    </location>
</feature>
<proteinExistence type="inferred from homology"/>
<dbReference type="GO" id="GO:0015031">
    <property type="term" value="P:protein transport"/>
    <property type="evidence" value="ECO:0007669"/>
    <property type="project" value="UniProtKB-KW"/>
</dbReference>